<accession>A0A2N5ZN35</accession>
<dbReference type="InterPro" id="IPR052713">
    <property type="entry name" value="FeoA"/>
</dbReference>
<gene>
    <name evidence="3" type="ORF">C0601_00180</name>
</gene>
<organism evidence="3 4">
    <name type="scientific">Muiribacterium halophilum</name>
    <dbReference type="NCBI Taxonomy" id="2053465"/>
    <lineage>
        <taxon>Bacteria</taxon>
        <taxon>Candidatus Muiribacteriota</taxon>
        <taxon>Candidatus Muiribacteriia</taxon>
        <taxon>Candidatus Muiribacteriales</taxon>
        <taxon>Candidatus Muiribacteriaceae</taxon>
        <taxon>Candidatus Muiribacterium</taxon>
    </lineage>
</organism>
<dbReference type="InterPro" id="IPR038157">
    <property type="entry name" value="FeoA_core_dom"/>
</dbReference>
<dbReference type="PANTHER" id="PTHR42954">
    <property type="entry name" value="FE(2+) TRANSPORT PROTEIN A"/>
    <property type="match status" value="1"/>
</dbReference>
<dbReference type="InterPro" id="IPR008988">
    <property type="entry name" value="Transcriptional_repressor_C"/>
</dbReference>
<protein>
    <recommendedName>
        <fullName evidence="2">Ferrous iron transporter FeoA-like domain-containing protein</fullName>
    </recommendedName>
</protein>
<proteinExistence type="predicted"/>
<dbReference type="Gene3D" id="2.30.30.90">
    <property type="match status" value="1"/>
</dbReference>
<evidence type="ECO:0000256" key="1">
    <source>
        <dbReference type="ARBA" id="ARBA00023004"/>
    </source>
</evidence>
<name>A0A2N5ZN35_MUIH1</name>
<dbReference type="AlphaFoldDB" id="A0A2N5ZN35"/>
<dbReference type="EMBL" id="PKTG01000007">
    <property type="protein sequence ID" value="PLX20097.1"/>
    <property type="molecule type" value="Genomic_DNA"/>
</dbReference>
<dbReference type="Proteomes" id="UP000234857">
    <property type="component" value="Unassembled WGS sequence"/>
</dbReference>
<evidence type="ECO:0000259" key="2">
    <source>
        <dbReference type="SMART" id="SM00899"/>
    </source>
</evidence>
<keyword evidence="1" id="KW-0408">Iron</keyword>
<dbReference type="PANTHER" id="PTHR42954:SF2">
    <property type="entry name" value="FE(2+) TRANSPORT PROTEIN A"/>
    <property type="match status" value="1"/>
</dbReference>
<dbReference type="Pfam" id="PF04023">
    <property type="entry name" value="FeoA"/>
    <property type="match status" value="1"/>
</dbReference>
<comment type="caution">
    <text evidence="3">The sequence shown here is derived from an EMBL/GenBank/DDBJ whole genome shotgun (WGS) entry which is preliminary data.</text>
</comment>
<dbReference type="InterPro" id="IPR007167">
    <property type="entry name" value="Fe-transptr_FeoA-like"/>
</dbReference>
<dbReference type="GO" id="GO:0046914">
    <property type="term" value="F:transition metal ion binding"/>
    <property type="evidence" value="ECO:0007669"/>
    <property type="project" value="InterPro"/>
</dbReference>
<reference evidence="3 4" key="1">
    <citation type="submission" date="2017-11" db="EMBL/GenBank/DDBJ databases">
        <title>Genome-resolved metagenomics identifies genetic mobility, metabolic interactions, and unexpected diversity in perchlorate-reducing communities.</title>
        <authorList>
            <person name="Barnum T.P."/>
            <person name="Figueroa I.A."/>
            <person name="Carlstrom C.I."/>
            <person name="Lucas L.N."/>
            <person name="Engelbrektson A.L."/>
            <person name="Coates J.D."/>
        </authorList>
    </citation>
    <scope>NUCLEOTIDE SEQUENCE [LARGE SCALE GENOMIC DNA]</scope>
    <source>
        <strain evidence="3">BM706</strain>
    </source>
</reference>
<sequence length="78" mass="8788">MNLLQLKKGESGIIKKVVCEKKLKQRLITMGFTQGAKVKLDKKAPLGDPIDFVVKDYHISLRKTEAMCIEIEAVNSEK</sequence>
<evidence type="ECO:0000313" key="4">
    <source>
        <dbReference type="Proteomes" id="UP000234857"/>
    </source>
</evidence>
<feature type="domain" description="Ferrous iron transporter FeoA-like" evidence="2">
    <location>
        <begin position="1"/>
        <end position="73"/>
    </location>
</feature>
<dbReference type="SMART" id="SM00899">
    <property type="entry name" value="FeoA"/>
    <property type="match status" value="1"/>
</dbReference>
<evidence type="ECO:0000313" key="3">
    <source>
        <dbReference type="EMBL" id="PLX20097.1"/>
    </source>
</evidence>
<dbReference type="SUPFAM" id="SSF50037">
    <property type="entry name" value="C-terminal domain of transcriptional repressors"/>
    <property type="match status" value="1"/>
</dbReference>